<dbReference type="RefSeq" id="WP_186738552.1">
    <property type="nucleotide sequence ID" value="NZ_VFIA01000019.1"/>
</dbReference>
<dbReference type="EMBL" id="VFIA01000019">
    <property type="protein sequence ID" value="MBC3792790.1"/>
    <property type="molecule type" value="Genomic_DNA"/>
</dbReference>
<protein>
    <submittedName>
        <fullName evidence="2">Uncharacterized protein</fullName>
    </submittedName>
</protein>
<comment type="caution">
    <text evidence="2">The sequence shown here is derived from an EMBL/GenBank/DDBJ whole genome shotgun (WGS) entry which is preliminary data.</text>
</comment>
<proteinExistence type="predicted"/>
<dbReference type="Proteomes" id="UP000700732">
    <property type="component" value="Unassembled WGS sequence"/>
</dbReference>
<organism evidence="2 3">
    <name type="scientific">Spirosoma utsteinense</name>
    <dbReference type="NCBI Taxonomy" id="2585773"/>
    <lineage>
        <taxon>Bacteria</taxon>
        <taxon>Pseudomonadati</taxon>
        <taxon>Bacteroidota</taxon>
        <taxon>Cytophagia</taxon>
        <taxon>Cytophagales</taxon>
        <taxon>Cytophagaceae</taxon>
        <taxon>Spirosoma</taxon>
    </lineage>
</organism>
<feature type="transmembrane region" description="Helical" evidence="1">
    <location>
        <begin position="114"/>
        <end position="132"/>
    </location>
</feature>
<keyword evidence="1" id="KW-0812">Transmembrane</keyword>
<evidence type="ECO:0000313" key="2">
    <source>
        <dbReference type="EMBL" id="MBC3792790.1"/>
    </source>
</evidence>
<name>A0ABR6WA83_9BACT</name>
<keyword evidence="1" id="KW-1133">Transmembrane helix</keyword>
<gene>
    <name evidence="2" type="ORF">FH603_3304</name>
</gene>
<keyword evidence="3" id="KW-1185">Reference proteome</keyword>
<sequence>METLNPQQVARLHDHLIRTCPNAALIDELLDHLACEVEHYMWIGLPFESAMDKALLEVNAGVVRELRQTYQRELGLRGSRLEKASKDDIVFEFRNKAYGAYALRQAYPQNLRNATIMTLSLCMLLMAVMHMVGHGTFSYFSSWGAVWLTGLAGITFVGFNWHLHQEGTQTLNLH</sequence>
<keyword evidence="1" id="KW-0472">Membrane</keyword>
<evidence type="ECO:0000313" key="3">
    <source>
        <dbReference type="Proteomes" id="UP000700732"/>
    </source>
</evidence>
<accession>A0ABR6WA83</accession>
<reference evidence="2 3" key="1">
    <citation type="submission" date="2019-06" db="EMBL/GenBank/DDBJ databases">
        <title>Spirosoma utsteinense sp. nov. isolated from Antarctic ice-free soils.</title>
        <authorList>
            <person name="Tahon G."/>
        </authorList>
    </citation>
    <scope>NUCLEOTIDE SEQUENCE [LARGE SCALE GENOMIC DNA]</scope>
    <source>
        <strain evidence="2 3">LMG 31447</strain>
    </source>
</reference>
<feature type="transmembrane region" description="Helical" evidence="1">
    <location>
        <begin position="144"/>
        <end position="163"/>
    </location>
</feature>
<evidence type="ECO:0000256" key="1">
    <source>
        <dbReference type="SAM" id="Phobius"/>
    </source>
</evidence>